<dbReference type="OrthoDB" id="2583188at2759"/>
<dbReference type="AlphaFoldDB" id="A0A6A6H848"/>
<reference evidence="3" key="1">
    <citation type="journal article" date="2020" name="Stud. Mycol.">
        <title>101 Dothideomycetes genomes: a test case for predicting lifestyles and emergence of pathogens.</title>
        <authorList>
            <person name="Haridas S."/>
            <person name="Albert R."/>
            <person name="Binder M."/>
            <person name="Bloem J."/>
            <person name="Labutti K."/>
            <person name="Salamov A."/>
            <person name="Andreopoulos B."/>
            <person name="Baker S."/>
            <person name="Barry K."/>
            <person name="Bills G."/>
            <person name="Bluhm B."/>
            <person name="Cannon C."/>
            <person name="Castanera R."/>
            <person name="Culley D."/>
            <person name="Daum C."/>
            <person name="Ezra D."/>
            <person name="Gonzalez J."/>
            <person name="Henrissat B."/>
            <person name="Kuo A."/>
            <person name="Liang C."/>
            <person name="Lipzen A."/>
            <person name="Lutzoni F."/>
            <person name="Magnuson J."/>
            <person name="Mondo S."/>
            <person name="Nolan M."/>
            <person name="Ohm R."/>
            <person name="Pangilinan J."/>
            <person name="Park H.-J."/>
            <person name="Ramirez L."/>
            <person name="Alfaro M."/>
            <person name="Sun H."/>
            <person name="Tritt A."/>
            <person name="Yoshinaga Y."/>
            <person name="Zwiers L.-H."/>
            <person name="Turgeon B."/>
            <person name="Goodwin S."/>
            <person name="Spatafora J."/>
            <person name="Crous P."/>
            <person name="Grigoriev I."/>
        </authorList>
    </citation>
    <scope>NUCLEOTIDE SEQUENCE</scope>
    <source>
        <strain evidence="3">Tuck. ex Michener</strain>
    </source>
</reference>
<name>A0A6A6H848_VIRVR</name>
<evidence type="ECO:0000313" key="4">
    <source>
        <dbReference type="Proteomes" id="UP000800092"/>
    </source>
</evidence>
<evidence type="ECO:0000259" key="2">
    <source>
        <dbReference type="Pfam" id="PF13810"/>
    </source>
</evidence>
<dbReference type="Pfam" id="PF13810">
    <property type="entry name" value="DUF4185"/>
    <property type="match status" value="1"/>
</dbReference>
<dbReference type="Proteomes" id="UP000800092">
    <property type="component" value="Unassembled WGS sequence"/>
</dbReference>
<feature type="signal peptide" evidence="1">
    <location>
        <begin position="1"/>
        <end position="17"/>
    </location>
</feature>
<feature type="domain" description="DUF4185" evidence="2">
    <location>
        <begin position="211"/>
        <end position="365"/>
    </location>
</feature>
<proteinExistence type="predicted"/>
<keyword evidence="4" id="KW-1185">Reference proteome</keyword>
<dbReference type="EMBL" id="ML991803">
    <property type="protein sequence ID" value="KAF2233840.1"/>
    <property type="molecule type" value="Genomic_DNA"/>
</dbReference>
<dbReference type="InterPro" id="IPR025442">
    <property type="entry name" value="DUF4185"/>
</dbReference>
<organism evidence="3 4">
    <name type="scientific">Viridothelium virens</name>
    <name type="common">Speckled blister lichen</name>
    <name type="synonym">Trypethelium virens</name>
    <dbReference type="NCBI Taxonomy" id="1048519"/>
    <lineage>
        <taxon>Eukaryota</taxon>
        <taxon>Fungi</taxon>
        <taxon>Dikarya</taxon>
        <taxon>Ascomycota</taxon>
        <taxon>Pezizomycotina</taxon>
        <taxon>Dothideomycetes</taxon>
        <taxon>Dothideomycetes incertae sedis</taxon>
        <taxon>Trypetheliales</taxon>
        <taxon>Trypetheliaceae</taxon>
        <taxon>Viridothelium</taxon>
    </lineage>
</organism>
<accession>A0A6A6H848</accession>
<evidence type="ECO:0000313" key="3">
    <source>
        <dbReference type="EMBL" id="KAF2233840.1"/>
    </source>
</evidence>
<gene>
    <name evidence="3" type="ORF">EV356DRAFT_515990</name>
</gene>
<sequence>MFSKFTLALVGGVSTFAMPVINRAVDNTQPAGSNPGSLASGAEYLGPQKSNNSCVKRDLGFTGQISGKWYAVFGDTNYCAPGVTDSTSMLATAGGFYGMVRDSISAMTDNVLETHDLHLNSDTPVAYPLQFVPYNSSWGEDESTGFGGTSLCETNATADEGLIFYAVNENVAGIKGAGVAKVKVVNGVPTVIQRFGDSGYWWNASTTPRYGDVAAYRDEKSDYIYALGGAPNSAVGYAMSDYVYQARVKAKDAFNLSQYEYWQGRAAGWSSELPTHFDSTTAVMWNSGQGTIMWSPHYNCYFFVHTAPGGTDILIRTAPSPEGPWSNDVTVYTATVKEFGGMVYAGVSHPYLDPTGKTLTISYTNYPADTEAIRLTFN</sequence>
<evidence type="ECO:0000256" key="1">
    <source>
        <dbReference type="SAM" id="SignalP"/>
    </source>
</evidence>
<keyword evidence="1" id="KW-0732">Signal</keyword>
<protein>
    <recommendedName>
        <fullName evidence="2">DUF4185 domain-containing protein</fullName>
    </recommendedName>
</protein>
<feature type="chain" id="PRO_5025616182" description="DUF4185 domain-containing protein" evidence="1">
    <location>
        <begin position="18"/>
        <end position="378"/>
    </location>
</feature>